<dbReference type="AlphaFoldDB" id="A0A0L0ETR1"/>
<accession>A0A0L0ETR1</accession>
<feature type="chain" id="PRO_5005538271" description="Chitinase" evidence="1">
    <location>
        <begin position="19"/>
        <end position="106"/>
    </location>
</feature>
<evidence type="ECO:0000313" key="3">
    <source>
        <dbReference type="Proteomes" id="UP000036850"/>
    </source>
</evidence>
<evidence type="ECO:0000313" key="2">
    <source>
        <dbReference type="EMBL" id="KNC67765.1"/>
    </source>
</evidence>
<dbReference type="Proteomes" id="UP000036850">
    <property type="component" value="Unassembled WGS sequence"/>
</dbReference>
<reference evidence="3" key="1">
    <citation type="submission" date="2015-07" db="EMBL/GenBank/DDBJ databases">
        <title>Draft genome sequence of a Pseudoalteromonas rubra strain, OCN096, isolated from Kaneohe Bay, Oahu, Hawaii.</title>
        <authorList>
            <person name="Beurmann S."/>
            <person name="Ushijima B."/>
            <person name="Belcaid M."/>
            <person name="Callahan S.M."/>
            <person name="Aeby G.S."/>
        </authorList>
    </citation>
    <scope>NUCLEOTIDE SEQUENCE [LARGE SCALE GENOMIC DNA]</scope>
    <source>
        <strain evidence="3">OCN096</strain>
    </source>
</reference>
<protein>
    <recommendedName>
        <fullName evidence="4">Chitinase</fullName>
    </recommendedName>
</protein>
<dbReference type="EMBL" id="LFZX01000050">
    <property type="protein sequence ID" value="KNC67765.1"/>
    <property type="molecule type" value="Genomic_DNA"/>
</dbReference>
<gene>
    <name evidence="2" type="ORF">AC626_08765</name>
</gene>
<keyword evidence="1" id="KW-0732">Signal</keyword>
<dbReference type="PATRIC" id="fig|43658.6.peg.277"/>
<evidence type="ECO:0008006" key="4">
    <source>
        <dbReference type="Google" id="ProtNLM"/>
    </source>
</evidence>
<feature type="signal peptide" evidence="1">
    <location>
        <begin position="1"/>
        <end position="18"/>
    </location>
</feature>
<proteinExistence type="predicted"/>
<sequence>MFKVLVVLLLLTSSNAMAFKWGAKTKITGYYVYADGEAFINVETKENPDNCADGSYLVLDNKSPNFNVLYSTVLTAYAGQQTVTLNYSGCLGRHPKIISIAVPGVW</sequence>
<name>A0A0L0ETR1_9GAMM</name>
<evidence type="ECO:0000256" key="1">
    <source>
        <dbReference type="SAM" id="SignalP"/>
    </source>
</evidence>
<organism evidence="2 3">
    <name type="scientific">Pseudoalteromonas rubra</name>
    <dbReference type="NCBI Taxonomy" id="43658"/>
    <lineage>
        <taxon>Bacteria</taxon>
        <taxon>Pseudomonadati</taxon>
        <taxon>Pseudomonadota</taxon>
        <taxon>Gammaproteobacteria</taxon>
        <taxon>Alteromonadales</taxon>
        <taxon>Pseudoalteromonadaceae</taxon>
        <taxon>Pseudoalteromonas</taxon>
    </lineage>
</organism>
<comment type="caution">
    <text evidence="2">The sequence shown here is derived from an EMBL/GenBank/DDBJ whole genome shotgun (WGS) entry which is preliminary data.</text>
</comment>